<evidence type="ECO:0000313" key="1">
    <source>
        <dbReference type="EMBL" id="OWK10663.1"/>
    </source>
</evidence>
<reference evidence="1 2" key="1">
    <citation type="journal article" date="2018" name="Mol. Genet. Genomics">
        <title>The red deer Cervus elaphus genome CerEla1.0: sequencing, annotating, genes, and chromosomes.</title>
        <authorList>
            <person name="Bana N.A."/>
            <person name="Nyiri A."/>
            <person name="Nagy J."/>
            <person name="Frank K."/>
            <person name="Nagy T."/>
            <person name="Steger V."/>
            <person name="Schiller M."/>
            <person name="Lakatos P."/>
            <person name="Sugar L."/>
            <person name="Horn P."/>
            <person name="Barta E."/>
            <person name="Orosz L."/>
        </authorList>
    </citation>
    <scope>NUCLEOTIDE SEQUENCE [LARGE SCALE GENOMIC DNA]</scope>
    <source>
        <strain evidence="1">Hungarian</strain>
    </source>
</reference>
<comment type="caution">
    <text evidence="1">The sequence shown here is derived from an EMBL/GenBank/DDBJ whole genome shotgun (WGS) entry which is preliminary data.</text>
</comment>
<keyword evidence="2" id="KW-1185">Reference proteome</keyword>
<dbReference type="EMBL" id="MKHE01000011">
    <property type="protein sequence ID" value="OWK10663.1"/>
    <property type="molecule type" value="Genomic_DNA"/>
</dbReference>
<accession>A0A212CXI1</accession>
<dbReference type="AlphaFoldDB" id="A0A212CXI1"/>
<proteinExistence type="predicted"/>
<name>A0A212CXI1_CEREH</name>
<protein>
    <submittedName>
        <fullName evidence="1">Uncharacterized protein</fullName>
    </submittedName>
</protein>
<sequence length="52" mass="5716">DSESQEPRDEFIRDPCGIGELLLEQAPRLGLGSLKWESDQSTLGEKSSLGLK</sequence>
<dbReference type="Proteomes" id="UP000242450">
    <property type="component" value="Chromosome 11"/>
</dbReference>
<evidence type="ECO:0000313" key="2">
    <source>
        <dbReference type="Proteomes" id="UP000242450"/>
    </source>
</evidence>
<feature type="non-terminal residue" evidence="1">
    <location>
        <position position="1"/>
    </location>
</feature>
<gene>
    <name evidence="1" type="ORF">Celaphus_00005761</name>
</gene>
<organism evidence="1 2">
    <name type="scientific">Cervus elaphus hippelaphus</name>
    <name type="common">European red deer</name>
    <dbReference type="NCBI Taxonomy" id="46360"/>
    <lineage>
        <taxon>Eukaryota</taxon>
        <taxon>Metazoa</taxon>
        <taxon>Chordata</taxon>
        <taxon>Craniata</taxon>
        <taxon>Vertebrata</taxon>
        <taxon>Euteleostomi</taxon>
        <taxon>Mammalia</taxon>
        <taxon>Eutheria</taxon>
        <taxon>Laurasiatheria</taxon>
        <taxon>Artiodactyla</taxon>
        <taxon>Ruminantia</taxon>
        <taxon>Pecora</taxon>
        <taxon>Cervidae</taxon>
        <taxon>Cervinae</taxon>
        <taxon>Cervus</taxon>
    </lineage>
</organism>